<sequence length="686" mass="77742">MATNSDNCDETVPEDGSKLCDADVPEWILAREGIKLIINNKIDQAEKLFSKYPESIVMLAGHSFAIMIDALMSYEEEKLSVALLSLREIERRCVTESGWLKQVSQKLFGNTSEMKPVQSLADQLEMQIILADSQVCIAILIFLRQDISGYFKSGWVLRKAWKVYQKVYKEISNLYEKNVGNLNLPDTDQAFMSSNSLREMQCSSVPDWEVPESFSNGYTKLLPNSKSDQFRCPSNNNRTVDTSKNSDLGFPTKKYSLTSFSFLKKSMSVNSALSNHTREGSWRDSGPFSSFIPFSLLSKDNMENQKIEKEVIIRLMGAVSFGYGLFQLGISLLPPTLMRLINILGFAADRQNGLACLMYARLGSDMRAPLATLSLLWFHTIVRPFYAIDGTNVQAGADVSTSLLNESEEEFGQSSLFLFFRGRVCRLNSDTEGALKNFQSSVENSSQRELKVLCMHEIGWCHLIELDYCSAQNTFLYLKSSSRWSKAFYCYLAGICAGSCDNFLQFCLIEDMATLLKSLPKGTQLEEFLMKRNNCLIDLETAKTKATVFWKLLVFEMLYLWNALPSCRMSVIDGIIRDCSEVSDPSQEPMRGLSSLILGCSYCVQNQNDKAVESFRICLDVRKNLAPNCSDAHISAFCQYELASLLVKNEETREEGKLLLQKMNQYTKYDFDQKLNVRVHSLLRQY</sequence>
<dbReference type="Pfam" id="PF10300">
    <property type="entry name" value="Iml2-TPR_39"/>
    <property type="match status" value="1"/>
</dbReference>
<name>A0A9P0DCM7_PHACE</name>
<gene>
    <name evidence="2" type="ORF">PHAECO_LOCUS122</name>
</gene>
<dbReference type="OrthoDB" id="2154985at2759"/>
<evidence type="ECO:0000313" key="2">
    <source>
        <dbReference type="EMBL" id="CAH1116013.1"/>
    </source>
</evidence>
<dbReference type="InterPro" id="IPR019412">
    <property type="entry name" value="IML2/TPR_39"/>
</dbReference>
<dbReference type="EMBL" id="OU896707">
    <property type="protein sequence ID" value="CAH1116013.1"/>
    <property type="molecule type" value="Genomic_DNA"/>
</dbReference>
<dbReference type="GO" id="GO:0060271">
    <property type="term" value="P:cilium assembly"/>
    <property type="evidence" value="ECO:0007669"/>
    <property type="project" value="TreeGrafter"/>
</dbReference>
<accession>A0A9P0DCM7</accession>
<dbReference type="Proteomes" id="UP001153737">
    <property type="component" value="Chromosome 1"/>
</dbReference>
<feature type="transmembrane region" description="Helical" evidence="1">
    <location>
        <begin position="311"/>
        <end position="333"/>
    </location>
</feature>
<keyword evidence="3" id="KW-1185">Reference proteome</keyword>
<proteinExistence type="predicted"/>
<dbReference type="PANTHER" id="PTHR31859:SF1">
    <property type="entry name" value="TETRATRICOPEPTIDE REPEAT PROTEIN 39C"/>
    <property type="match status" value="1"/>
</dbReference>
<protein>
    <recommendedName>
        <fullName evidence="4">Tetratricopeptide repeat protein 39C</fullName>
    </recommendedName>
</protein>
<keyword evidence="1" id="KW-1133">Transmembrane helix</keyword>
<reference evidence="2" key="1">
    <citation type="submission" date="2022-01" db="EMBL/GenBank/DDBJ databases">
        <authorList>
            <person name="King R."/>
        </authorList>
    </citation>
    <scope>NUCLEOTIDE SEQUENCE</scope>
</reference>
<reference evidence="2" key="2">
    <citation type="submission" date="2022-10" db="EMBL/GenBank/DDBJ databases">
        <authorList>
            <consortium name="ENA_rothamsted_submissions"/>
            <consortium name="culmorum"/>
            <person name="King R."/>
        </authorList>
    </citation>
    <scope>NUCLEOTIDE SEQUENCE</scope>
</reference>
<dbReference type="AlphaFoldDB" id="A0A9P0DCM7"/>
<evidence type="ECO:0000256" key="1">
    <source>
        <dbReference type="SAM" id="Phobius"/>
    </source>
</evidence>
<keyword evidence="1" id="KW-0472">Membrane</keyword>
<dbReference type="PANTHER" id="PTHR31859">
    <property type="entry name" value="TETRATRICOPEPTIDE REPEAT PROTEIN 39 FAMILY MEMBER"/>
    <property type="match status" value="1"/>
</dbReference>
<evidence type="ECO:0000313" key="3">
    <source>
        <dbReference type="Proteomes" id="UP001153737"/>
    </source>
</evidence>
<organism evidence="2 3">
    <name type="scientific">Phaedon cochleariae</name>
    <name type="common">Mustard beetle</name>
    <dbReference type="NCBI Taxonomy" id="80249"/>
    <lineage>
        <taxon>Eukaryota</taxon>
        <taxon>Metazoa</taxon>
        <taxon>Ecdysozoa</taxon>
        <taxon>Arthropoda</taxon>
        <taxon>Hexapoda</taxon>
        <taxon>Insecta</taxon>
        <taxon>Pterygota</taxon>
        <taxon>Neoptera</taxon>
        <taxon>Endopterygota</taxon>
        <taxon>Coleoptera</taxon>
        <taxon>Polyphaga</taxon>
        <taxon>Cucujiformia</taxon>
        <taxon>Chrysomeloidea</taxon>
        <taxon>Chrysomelidae</taxon>
        <taxon>Chrysomelinae</taxon>
        <taxon>Chrysomelini</taxon>
        <taxon>Phaedon</taxon>
    </lineage>
</organism>
<evidence type="ECO:0008006" key="4">
    <source>
        <dbReference type="Google" id="ProtNLM"/>
    </source>
</evidence>
<keyword evidence="1" id="KW-0812">Transmembrane</keyword>